<keyword evidence="2" id="KW-0812">Transmembrane</keyword>
<evidence type="ECO:0000256" key="1">
    <source>
        <dbReference type="SAM" id="Coils"/>
    </source>
</evidence>
<keyword evidence="2" id="KW-1133">Transmembrane helix</keyword>
<sequence length="341" mass="37926">MQKTGGKKNSNLTMEGKKVKKSKIIKIVAIAVIIAILPSIGLTGISRKVKVGDFDNQSAEPLIGDFAVEVKETISTLSTVAKALEDVNNGFEDCSSNLGRDSLDKARYTECVIEKAQISRDAYRQSKGDFEKLGRRLEAYQHRTSKAVSQTKQDLVKEQQNLTQAKKSISQHERQAKELIKKIDGSADDQPLTMDQSELIWEVTDGLIHQNNISEMLENATSKLKCDLLELENGSKAVNGLQASIRRVNRNFDYRIDEANQFIRLSRSYSLTQARLMETAAIVDDFNGVKDDIRTMLTHRPDYTAAFHQLGGSSDSLIPQVKPQTIGEALNLLKSLVKKGD</sequence>
<gene>
    <name evidence="3" type="ORF">SAMN02746065_1453</name>
</gene>
<feature type="transmembrane region" description="Helical" evidence="2">
    <location>
        <begin position="24"/>
        <end position="45"/>
    </location>
</feature>
<keyword evidence="4" id="KW-1185">Reference proteome</keyword>
<feature type="coiled-coil region" evidence="1">
    <location>
        <begin position="148"/>
        <end position="189"/>
    </location>
</feature>
<dbReference type="Proteomes" id="UP000192418">
    <property type="component" value="Unassembled WGS sequence"/>
</dbReference>
<evidence type="ECO:0000313" key="3">
    <source>
        <dbReference type="EMBL" id="SMD13032.1"/>
    </source>
</evidence>
<dbReference type="RefSeq" id="WP_084071921.1">
    <property type="nucleotide sequence ID" value="NZ_FWXY01000045.1"/>
</dbReference>
<dbReference type="EMBL" id="FWXY01000045">
    <property type="protein sequence ID" value="SMD13032.1"/>
    <property type="molecule type" value="Genomic_DNA"/>
</dbReference>
<keyword evidence="2" id="KW-0472">Membrane</keyword>
<accession>A0A1W2ETX9</accession>
<protein>
    <submittedName>
        <fullName evidence="3">Uncharacterized protein</fullName>
    </submittedName>
</protein>
<dbReference type="STRING" id="1121400.SAMN02746065_1453"/>
<dbReference type="AlphaFoldDB" id="A0A1W2ETX9"/>
<name>A0A1W2ETX9_9BACT</name>
<evidence type="ECO:0000313" key="4">
    <source>
        <dbReference type="Proteomes" id="UP000192418"/>
    </source>
</evidence>
<reference evidence="3 4" key="1">
    <citation type="submission" date="2017-04" db="EMBL/GenBank/DDBJ databases">
        <authorList>
            <person name="Afonso C.L."/>
            <person name="Miller P.J."/>
            <person name="Scott M.A."/>
            <person name="Spackman E."/>
            <person name="Goraichik I."/>
            <person name="Dimitrov K.M."/>
            <person name="Suarez D.L."/>
            <person name="Swayne D.E."/>
        </authorList>
    </citation>
    <scope>NUCLEOTIDE SEQUENCE [LARGE SCALE GENOMIC DNA]</scope>
    <source>
        <strain evidence="3 4">DSM 3385</strain>
    </source>
</reference>
<proteinExistence type="predicted"/>
<evidence type="ECO:0000256" key="2">
    <source>
        <dbReference type="SAM" id="Phobius"/>
    </source>
</evidence>
<keyword evidence="1" id="KW-0175">Coiled coil</keyword>
<organism evidence="3 4">
    <name type="scientific">Desulfocicer vacuolatum DSM 3385</name>
    <dbReference type="NCBI Taxonomy" id="1121400"/>
    <lineage>
        <taxon>Bacteria</taxon>
        <taxon>Pseudomonadati</taxon>
        <taxon>Thermodesulfobacteriota</taxon>
        <taxon>Desulfobacteria</taxon>
        <taxon>Desulfobacterales</taxon>
        <taxon>Desulfobacteraceae</taxon>
        <taxon>Desulfocicer</taxon>
    </lineage>
</organism>